<feature type="domain" description="N-acetyltransferase" evidence="2">
    <location>
        <begin position="1"/>
        <end position="124"/>
    </location>
</feature>
<dbReference type="Pfam" id="PF00583">
    <property type="entry name" value="Acetyltransf_1"/>
    <property type="match status" value="1"/>
</dbReference>
<evidence type="ECO:0000259" key="2">
    <source>
        <dbReference type="PROSITE" id="PS51186"/>
    </source>
</evidence>
<dbReference type="SUPFAM" id="SSF55729">
    <property type="entry name" value="Acyl-CoA N-acyltransferases (Nat)"/>
    <property type="match status" value="1"/>
</dbReference>
<dbReference type="RefSeq" id="WP_345357430.1">
    <property type="nucleotide sequence ID" value="NZ_BAABII010000003.1"/>
</dbReference>
<dbReference type="InterPro" id="IPR016181">
    <property type="entry name" value="Acyl_CoA_acyltransferase"/>
</dbReference>
<accession>A0ABV4CMY7</accession>
<feature type="region of interest" description="Disordered" evidence="1">
    <location>
        <begin position="105"/>
        <end position="124"/>
    </location>
</feature>
<dbReference type="Gene3D" id="3.40.630.30">
    <property type="match status" value="1"/>
</dbReference>
<dbReference type="InterPro" id="IPR000182">
    <property type="entry name" value="GNAT_dom"/>
</dbReference>
<name>A0ABV4CMY7_9PSEU</name>
<dbReference type="EMBL" id="JBGEHV010000057">
    <property type="protein sequence ID" value="MEY8042450.1"/>
    <property type="molecule type" value="Genomic_DNA"/>
</dbReference>
<gene>
    <name evidence="3" type="ORF">AB8O55_23840</name>
</gene>
<protein>
    <submittedName>
        <fullName evidence="3">GNAT family N-acetyltransferase</fullName>
    </submittedName>
</protein>
<dbReference type="CDD" id="cd04301">
    <property type="entry name" value="NAT_SF"/>
    <property type="match status" value="1"/>
</dbReference>
<dbReference type="Proteomes" id="UP001564626">
    <property type="component" value="Unassembled WGS sequence"/>
</dbReference>
<reference evidence="3 4" key="1">
    <citation type="submission" date="2024-08" db="EMBL/GenBank/DDBJ databases">
        <title>Genome mining of Saccharopolyspora cebuensis PGLac3 from Nigerian medicinal plant.</title>
        <authorList>
            <person name="Ezeobiora C.E."/>
            <person name="Igbokwe N.H."/>
            <person name="Amin D.H."/>
            <person name="Mendie U.E."/>
        </authorList>
    </citation>
    <scope>NUCLEOTIDE SEQUENCE [LARGE SCALE GENOMIC DNA]</scope>
    <source>
        <strain evidence="3 4">PGLac3</strain>
    </source>
</reference>
<keyword evidence="4" id="KW-1185">Reference proteome</keyword>
<evidence type="ECO:0000313" key="3">
    <source>
        <dbReference type="EMBL" id="MEY8042450.1"/>
    </source>
</evidence>
<sequence length="124" mass="13359">MVADLELLVTPADPPAGHTAIEILLGGLIVGDVDLLMCDPCRLAVVDHIRIDPRCRRRGLATRALDAVLATWPEHRWSTAPIDDTPEAMAFWRSLDWPGPLGRPDGCAHLGGAEPGRPGSADWP</sequence>
<evidence type="ECO:0000313" key="4">
    <source>
        <dbReference type="Proteomes" id="UP001564626"/>
    </source>
</evidence>
<proteinExistence type="predicted"/>
<organism evidence="3 4">
    <name type="scientific">Saccharopolyspora cebuensis</name>
    <dbReference type="NCBI Taxonomy" id="418759"/>
    <lineage>
        <taxon>Bacteria</taxon>
        <taxon>Bacillati</taxon>
        <taxon>Actinomycetota</taxon>
        <taxon>Actinomycetes</taxon>
        <taxon>Pseudonocardiales</taxon>
        <taxon>Pseudonocardiaceae</taxon>
        <taxon>Saccharopolyspora</taxon>
    </lineage>
</organism>
<evidence type="ECO:0000256" key="1">
    <source>
        <dbReference type="SAM" id="MobiDB-lite"/>
    </source>
</evidence>
<comment type="caution">
    <text evidence="3">The sequence shown here is derived from an EMBL/GenBank/DDBJ whole genome shotgun (WGS) entry which is preliminary data.</text>
</comment>
<dbReference type="PROSITE" id="PS51186">
    <property type="entry name" value="GNAT"/>
    <property type="match status" value="1"/>
</dbReference>